<protein>
    <submittedName>
        <fullName evidence="2">Uncharacterized protein</fullName>
    </submittedName>
</protein>
<dbReference type="AlphaFoldDB" id="A0A2A6B796"/>
<feature type="region of interest" description="Disordered" evidence="1">
    <location>
        <begin position="92"/>
        <end position="132"/>
    </location>
</feature>
<keyword evidence="3" id="KW-1185">Reference proteome</keyword>
<accession>A0A2A6B796</accession>
<feature type="compositionally biased region" description="Basic and acidic residues" evidence="1">
    <location>
        <begin position="33"/>
        <end position="54"/>
    </location>
</feature>
<evidence type="ECO:0000313" key="2">
    <source>
        <dbReference type="EnsemblMetazoa" id="PPA35313.1"/>
    </source>
</evidence>
<accession>A0A8R1ULN7</accession>
<proteinExistence type="predicted"/>
<name>A0A2A6B796_PRIPA</name>
<feature type="region of interest" description="Disordered" evidence="1">
    <location>
        <begin position="33"/>
        <end position="55"/>
    </location>
</feature>
<evidence type="ECO:0000313" key="3">
    <source>
        <dbReference type="Proteomes" id="UP000005239"/>
    </source>
</evidence>
<dbReference type="EnsemblMetazoa" id="PPA35313.1">
    <property type="protein sequence ID" value="PPA35313.1"/>
    <property type="gene ID" value="WBGene00273682"/>
</dbReference>
<reference evidence="2" key="2">
    <citation type="submission" date="2022-06" db="UniProtKB">
        <authorList>
            <consortium name="EnsemblMetazoa"/>
        </authorList>
    </citation>
    <scope>IDENTIFICATION</scope>
    <source>
        <strain evidence="2">PS312</strain>
    </source>
</reference>
<sequence length="132" mass="14545">MARHRSNLEIVGDAKIVQAHEVQTVFGRRVLSGREKGELNGAAKDQRSTPRTHVESLQPVRLGDLLHAHHEFKDLTPYCGVRTAKRLAHGAPTVVSSSSTMYLQGREGRSKISNSREPLAADDGALLERDLQ</sequence>
<gene>
    <name evidence="2" type="primary">WBGene00273682</name>
</gene>
<evidence type="ECO:0000256" key="1">
    <source>
        <dbReference type="SAM" id="MobiDB-lite"/>
    </source>
</evidence>
<reference evidence="3" key="1">
    <citation type="journal article" date="2008" name="Nat. Genet.">
        <title>The Pristionchus pacificus genome provides a unique perspective on nematode lifestyle and parasitism.</title>
        <authorList>
            <person name="Dieterich C."/>
            <person name="Clifton S.W."/>
            <person name="Schuster L.N."/>
            <person name="Chinwalla A."/>
            <person name="Delehaunty K."/>
            <person name="Dinkelacker I."/>
            <person name="Fulton L."/>
            <person name="Fulton R."/>
            <person name="Godfrey J."/>
            <person name="Minx P."/>
            <person name="Mitreva M."/>
            <person name="Roeseler W."/>
            <person name="Tian H."/>
            <person name="Witte H."/>
            <person name="Yang S.P."/>
            <person name="Wilson R.K."/>
            <person name="Sommer R.J."/>
        </authorList>
    </citation>
    <scope>NUCLEOTIDE SEQUENCE [LARGE SCALE GENOMIC DNA]</scope>
    <source>
        <strain evidence="3">PS312</strain>
    </source>
</reference>
<organism evidence="2 3">
    <name type="scientific">Pristionchus pacificus</name>
    <name type="common">Parasitic nematode worm</name>
    <dbReference type="NCBI Taxonomy" id="54126"/>
    <lineage>
        <taxon>Eukaryota</taxon>
        <taxon>Metazoa</taxon>
        <taxon>Ecdysozoa</taxon>
        <taxon>Nematoda</taxon>
        <taxon>Chromadorea</taxon>
        <taxon>Rhabditida</taxon>
        <taxon>Rhabditina</taxon>
        <taxon>Diplogasteromorpha</taxon>
        <taxon>Diplogasteroidea</taxon>
        <taxon>Neodiplogasteridae</taxon>
        <taxon>Pristionchus</taxon>
    </lineage>
</organism>
<dbReference type="Proteomes" id="UP000005239">
    <property type="component" value="Unassembled WGS sequence"/>
</dbReference>